<keyword evidence="3 6" id="KW-1133">Transmembrane helix</keyword>
<dbReference type="AlphaFoldDB" id="A0A1A0QJC0"/>
<dbReference type="GO" id="GO:0016020">
    <property type="term" value="C:membrane"/>
    <property type="evidence" value="ECO:0007669"/>
    <property type="project" value="UniProtKB-SubCell"/>
</dbReference>
<keyword evidence="4 6" id="KW-0472">Membrane</keyword>
<feature type="transmembrane region" description="Helical" evidence="6">
    <location>
        <begin position="86"/>
        <end position="109"/>
    </location>
</feature>
<reference evidence="8" key="1">
    <citation type="submission" date="2016-06" db="EMBL/GenBank/DDBJ databases">
        <authorList>
            <person name="Sutton G."/>
            <person name="Brinkac L."/>
            <person name="Sanka R."/>
            <person name="Adams M."/>
            <person name="Lau E."/>
            <person name="Mehaffy C."/>
            <person name="Tameris M."/>
            <person name="Hatherill M."/>
            <person name="Hanekom W."/>
            <person name="Mahomed H."/>
            <person name="Mcshane H."/>
        </authorList>
    </citation>
    <scope>NUCLEOTIDE SEQUENCE [LARGE SCALE GENOMIC DNA]</scope>
    <source>
        <strain evidence="8">852002-51209_SCH5440388</strain>
    </source>
</reference>
<dbReference type="Pfam" id="PF04228">
    <property type="entry name" value="Zn_peptidase"/>
    <property type="match status" value="1"/>
</dbReference>
<dbReference type="OrthoDB" id="7950418at2"/>
<organism evidence="7 8">
    <name type="scientific">Mycolicibacterium peregrinum</name>
    <name type="common">Mycobacterium peregrinum</name>
    <dbReference type="NCBI Taxonomy" id="43304"/>
    <lineage>
        <taxon>Bacteria</taxon>
        <taxon>Bacillati</taxon>
        <taxon>Actinomycetota</taxon>
        <taxon>Actinomycetes</taxon>
        <taxon>Mycobacteriales</taxon>
        <taxon>Mycobacteriaceae</taxon>
        <taxon>Mycolicibacterium</taxon>
    </lineage>
</organism>
<name>A0A1A0QJC0_MYCPR</name>
<evidence type="ECO:0000256" key="6">
    <source>
        <dbReference type="SAM" id="Phobius"/>
    </source>
</evidence>
<dbReference type="PANTHER" id="PTHR30168">
    <property type="entry name" value="PUTATIVE MEMBRANE PROTEIN YPFJ"/>
    <property type="match status" value="1"/>
</dbReference>
<protein>
    <recommendedName>
        <fullName evidence="9">Metalloprotease</fullName>
    </recommendedName>
</protein>
<feature type="region of interest" description="Disordered" evidence="5">
    <location>
        <begin position="1"/>
        <end position="67"/>
    </location>
</feature>
<accession>A0A1A0QJC0</accession>
<evidence type="ECO:0000256" key="5">
    <source>
        <dbReference type="SAM" id="MobiDB-lite"/>
    </source>
</evidence>
<keyword evidence="2 6" id="KW-0812">Transmembrane</keyword>
<comment type="caution">
    <text evidence="7">The sequence shown here is derived from an EMBL/GenBank/DDBJ whole genome shotgun (WGS) entry which is preliminary data.</text>
</comment>
<dbReference type="InterPro" id="IPR007343">
    <property type="entry name" value="Uncharacterised_pept_Zn_put"/>
</dbReference>
<dbReference type="EMBL" id="LZSO01000050">
    <property type="protein sequence ID" value="OBB22236.1"/>
    <property type="molecule type" value="Genomic_DNA"/>
</dbReference>
<evidence type="ECO:0000256" key="4">
    <source>
        <dbReference type="ARBA" id="ARBA00023136"/>
    </source>
</evidence>
<evidence type="ECO:0008006" key="9">
    <source>
        <dbReference type="Google" id="ProtNLM"/>
    </source>
</evidence>
<gene>
    <name evidence="7" type="ORF">A5792_06955</name>
</gene>
<dbReference type="STRING" id="43304.GCA_001403655_00838"/>
<comment type="subcellular location">
    <subcellularLocation>
        <location evidence="1">Membrane</location>
        <topology evidence="1">Single-pass membrane protein</topology>
    </subcellularLocation>
</comment>
<dbReference type="RefSeq" id="WP_064937836.1">
    <property type="nucleotide sequence ID" value="NZ_LZSO01000050.1"/>
</dbReference>
<dbReference type="PANTHER" id="PTHR30168:SF0">
    <property type="entry name" value="INNER MEMBRANE PROTEIN"/>
    <property type="match status" value="1"/>
</dbReference>
<evidence type="ECO:0000256" key="2">
    <source>
        <dbReference type="ARBA" id="ARBA00022692"/>
    </source>
</evidence>
<evidence type="ECO:0000256" key="1">
    <source>
        <dbReference type="ARBA" id="ARBA00004167"/>
    </source>
</evidence>
<evidence type="ECO:0000313" key="8">
    <source>
        <dbReference type="Proteomes" id="UP000093902"/>
    </source>
</evidence>
<evidence type="ECO:0000256" key="3">
    <source>
        <dbReference type="ARBA" id="ARBA00022989"/>
    </source>
</evidence>
<sequence length="385" mass="40669">MQSWGPFGPPPKSWDNNNPFAAGADPFTPAEKSTAKPADPWTSAVDPWSTAPSGPPPQQHFADPWGAPSPAYPAPVLLPKSSRRPAILIGSTAAVVVVIALVTAGVFVLNRQGTAGASDPVSPAVAVPTSELTSAPSYTATTAPHPTTTTAQALPTGDAALGQNRIAANFDAGLAKQPCNPVGWPSDAAAARIFYETAVSCMDTAWKPLVTAAGMEFRSPKVSLAEGCDSDGMRGFAGLYCSKTETLYVPLSSLSPKKDSAEVIFNLAVLAHEYGHHVQHLIGTSDEMYKQARAVGEQSEPGLELSRRMELQAQCFSGMFVGSIVDTGGRFTVADYQVIANGNWDAVSPRDHGSPEHYGSWWDQGYRLNKIGECNTWLSPPSDVS</sequence>
<dbReference type="Proteomes" id="UP000093902">
    <property type="component" value="Unassembled WGS sequence"/>
</dbReference>
<proteinExistence type="predicted"/>
<evidence type="ECO:0000313" key="7">
    <source>
        <dbReference type="EMBL" id="OBB22236.1"/>
    </source>
</evidence>